<dbReference type="InterPro" id="IPR015590">
    <property type="entry name" value="Aldehyde_DH_dom"/>
</dbReference>
<gene>
    <name evidence="3" type="ORF">K1X11_012640</name>
</gene>
<name>A0ABZ1C2W0_9BACT</name>
<dbReference type="InterPro" id="IPR016162">
    <property type="entry name" value="Ald_DH_N"/>
</dbReference>
<dbReference type="Gene3D" id="3.40.605.10">
    <property type="entry name" value="Aldehyde Dehydrogenase, Chain A, domain 1"/>
    <property type="match status" value="1"/>
</dbReference>
<proteinExistence type="predicted"/>
<dbReference type="Proteomes" id="UP000738431">
    <property type="component" value="Chromosome"/>
</dbReference>
<evidence type="ECO:0000313" key="4">
    <source>
        <dbReference type="Proteomes" id="UP000738431"/>
    </source>
</evidence>
<evidence type="ECO:0000259" key="2">
    <source>
        <dbReference type="Pfam" id="PF00171"/>
    </source>
</evidence>
<dbReference type="PANTHER" id="PTHR11699">
    <property type="entry name" value="ALDEHYDE DEHYDROGENASE-RELATED"/>
    <property type="match status" value="1"/>
</dbReference>
<evidence type="ECO:0000313" key="3">
    <source>
        <dbReference type="EMBL" id="WRQ85652.1"/>
    </source>
</evidence>
<dbReference type="RefSeq" id="WP_221032806.1">
    <property type="nucleotide sequence ID" value="NZ_CP139781.1"/>
</dbReference>
<dbReference type="SUPFAM" id="SSF53720">
    <property type="entry name" value="ALDH-like"/>
    <property type="match status" value="1"/>
</dbReference>
<evidence type="ECO:0000256" key="1">
    <source>
        <dbReference type="ARBA" id="ARBA00023002"/>
    </source>
</evidence>
<sequence length="291" mass="30890">MSRLTVSKTPKCYVGGKFIRSESGRTFALNDAKGNFFAHVPQCTRKDVRNAVEVAGKAGGGWAGRSGYNRGQILYRLAEMIEPRAAELEAALLLTPGVTAAAAKAEVVATIDRIVHYAGWTDKYEQLLGSVNPVASPHFNFTVTDPMGVIAVVAPDEAPLLGLMTLILPAITSGNSVVAVASETAPYASIVLGEMLAVSDLPGGVVNLLTGFRAEMVSTMASHVGIRALSGVLSAEERESVEQKAADSVKRTRLLKAEEPIDWLAGNGPMPSLYAIRDLLEFKTTWHPVGA</sequence>
<keyword evidence="1" id="KW-0560">Oxidoreductase</keyword>
<dbReference type="InterPro" id="IPR016161">
    <property type="entry name" value="Ald_DH/histidinol_DH"/>
</dbReference>
<protein>
    <submittedName>
        <fullName evidence="3">Aldehyde dehydrogenase family protein</fullName>
    </submittedName>
</protein>
<accession>A0ABZ1C2W0</accession>
<reference evidence="3 4" key="1">
    <citation type="submission" date="2021-08" db="EMBL/GenBank/DDBJ databases">
        <authorList>
            <person name="Zhang D."/>
            <person name="Zhang A."/>
            <person name="Wang L."/>
        </authorList>
    </citation>
    <scope>NUCLEOTIDE SEQUENCE [LARGE SCALE GENOMIC DNA]</scope>
    <source>
        <strain evidence="3 4">WL0086</strain>
    </source>
</reference>
<dbReference type="EMBL" id="CP139781">
    <property type="protein sequence ID" value="WRQ85652.1"/>
    <property type="molecule type" value="Genomic_DNA"/>
</dbReference>
<organism evidence="3 4">
    <name type="scientific">Actomonas aquatica</name>
    <dbReference type="NCBI Taxonomy" id="2866162"/>
    <lineage>
        <taxon>Bacteria</taxon>
        <taxon>Pseudomonadati</taxon>
        <taxon>Verrucomicrobiota</taxon>
        <taxon>Opitutia</taxon>
        <taxon>Opitutales</taxon>
        <taxon>Opitutaceae</taxon>
        <taxon>Actomonas</taxon>
    </lineage>
</organism>
<reference evidence="3 4" key="2">
    <citation type="submission" date="2023-12" db="EMBL/GenBank/DDBJ databases">
        <title>Description of an unclassified Opitutus bacterium of Verrucomicrobiota.</title>
        <authorList>
            <person name="Zhang D.-F."/>
        </authorList>
    </citation>
    <scope>NUCLEOTIDE SEQUENCE [LARGE SCALE GENOMIC DNA]</scope>
    <source>
        <strain evidence="3 4">WL0086</strain>
    </source>
</reference>
<keyword evidence="4" id="KW-1185">Reference proteome</keyword>
<dbReference type="Pfam" id="PF00171">
    <property type="entry name" value="Aldedh"/>
    <property type="match status" value="1"/>
</dbReference>
<feature type="domain" description="Aldehyde dehydrogenase" evidence="2">
    <location>
        <begin position="19"/>
        <end position="254"/>
    </location>
</feature>